<organism evidence="1 2">
    <name type="scientific">Funneliformis geosporum</name>
    <dbReference type="NCBI Taxonomy" id="1117311"/>
    <lineage>
        <taxon>Eukaryota</taxon>
        <taxon>Fungi</taxon>
        <taxon>Fungi incertae sedis</taxon>
        <taxon>Mucoromycota</taxon>
        <taxon>Glomeromycotina</taxon>
        <taxon>Glomeromycetes</taxon>
        <taxon>Glomerales</taxon>
        <taxon>Glomeraceae</taxon>
        <taxon>Funneliformis</taxon>
    </lineage>
</organism>
<comment type="caution">
    <text evidence="1">The sequence shown here is derived from an EMBL/GenBank/DDBJ whole genome shotgun (WGS) entry which is preliminary data.</text>
</comment>
<gene>
    <name evidence="1" type="ORF">FWILDA_LOCUS17946</name>
</gene>
<dbReference type="Proteomes" id="UP001153678">
    <property type="component" value="Unassembled WGS sequence"/>
</dbReference>
<dbReference type="EMBL" id="CAMKVN010015788">
    <property type="protein sequence ID" value="CAI2197177.1"/>
    <property type="molecule type" value="Genomic_DNA"/>
</dbReference>
<keyword evidence="2" id="KW-1185">Reference proteome</keyword>
<proteinExistence type="predicted"/>
<protein>
    <submittedName>
        <fullName evidence="1">6861_t:CDS:1</fullName>
    </submittedName>
</protein>
<name>A0A9W4X5V7_9GLOM</name>
<feature type="non-terminal residue" evidence="1">
    <location>
        <position position="1"/>
    </location>
</feature>
<sequence>MTDNKFFNLMGIHFGDIGQPLVLCNNFLIDHDVEESRWDISTLFQVEHLLRAT</sequence>
<dbReference type="AlphaFoldDB" id="A0A9W4X5V7"/>
<evidence type="ECO:0000313" key="1">
    <source>
        <dbReference type="EMBL" id="CAI2197177.1"/>
    </source>
</evidence>
<accession>A0A9W4X5V7</accession>
<reference evidence="1" key="1">
    <citation type="submission" date="2022-08" db="EMBL/GenBank/DDBJ databases">
        <authorList>
            <person name="Kallberg Y."/>
            <person name="Tangrot J."/>
            <person name="Rosling A."/>
        </authorList>
    </citation>
    <scope>NUCLEOTIDE SEQUENCE</scope>
    <source>
        <strain evidence="1">Wild A</strain>
    </source>
</reference>
<evidence type="ECO:0000313" key="2">
    <source>
        <dbReference type="Proteomes" id="UP001153678"/>
    </source>
</evidence>